<reference evidence="2 3" key="1">
    <citation type="journal article" date="2020" name="mSystems">
        <title>Defining Genomic and Predicted Metabolic Features of the Acetobacterium Genus.</title>
        <authorList>
            <person name="Ross D.E."/>
            <person name="Marshall C.W."/>
            <person name="Gulliver D."/>
            <person name="May H.D."/>
            <person name="Norman R.S."/>
        </authorList>
    </citation>
    <scope>NUCLEOTIDE SEQUENCE [LARGE SCALE GENOMIC DNA]</scope>
    <source>
        <strain evidence="2 3">DSM 4132</strain>
    </source>
</reference>
<sequence>MDSFQQHIFNSLIPIAIFVFSFGTMAYTNYRNGKATGSKRLKGLGIMYLVFLIGALVIIGVMFYLEYRELAFDMAAELLDCESGYYCQLAGKA</sequence>
<feature type="transmembrane region" description="Helical" evidence="1">
    <location>
        <begin position="12"/>
        <end position="30"/>
    </location>
</feature>
<comment type="caution">
    <text evidence="2">The sequence shown here is derived from an EMBL/GenBank/DDBJ whole genome shotgun (WGS) entry which is preliminary data.</text>
</comment>
<organism evidence="2 3">
    <name type="scientific">Acetobacterium malicum</name>
    <dbReference type="NCBI Taxonomy" id="52692"/>
    <lineage>
        <taxon>Bacteria</taxon>
        <taxon>Bacillati</taxon>
        <taxon>Bacillota</taxon>
        <taxon>Clostridia</taxon>
        <taxon>Eubacteriales</taxon>
        <taxon>Eubacteriaceae</taxon>
        <taxon>Acetobacterium</taxon>
    </lineage>
</organism>
<name>A0ABR6Z189_9FIRM</name>
<gene>
    <name evidence="2" type="ORF">GH811_16710</name>
</gene>
<dbReference type="Proteomes" id="UP000622405">
    <property type="component" value="Unassembled WGS sequence"/>
</dbReference>
<feature type="transmembrane region" description="Helical" evidence="1">
    <location>
        <begin position="42"/>
        <end position="65"/>
    </location>
</feature>
<protein>
    <recommendedName>
        <fullName evidence="4">DUF4190 domain-containing protein</fullName>
    </recommendedName>
</protein>
<evidence type="ECO:0000313" key="3">
    <source>
        <dbReference type="Proteomes" id="UP000622405"/>
    </source>
</evidence>
<keyword evidence="3" id="KW-1185">Reference proteome</keyword>
<evidence type="ECO:0008006" key="4">
    <source>
        <dbReference type="Google" id="ProtNLM"/>
    </source>
</evidence>
<dbReference type="EMBL" id="WJBE01000023">
    <property type="protein sequence ID" value="MBC3901254.1"/>
    <property type="molecule type" value="Genomic_DNA"/>
</dbReference>
<accession>A0ABR6Z189</accession>
<keyword evidence="1" id="KW-1133">Transmembrane helix</keyword>
<keyword evidence="1" id="KW-0472">Membrane</keyword>
<keyword evidence="1" id="KW-0812">Transmembrane</keyword>
<dbReference type="RefSeq" id="WP_186895320.1">
    <property type="nucleotide sequence ID" value="NZ_WJBE01000023.1"/>
</dbReference>
<proteinExistence type="predicted"/>
<evidence type="ECO:0000313" key="2">
    <source>
        <dbReference type="EMBL" id="MBC3901254.1"/>
    </source>
</evidence>
<evidence type="ECO:0000256" key="1">
    <source>
        <dbReference type="SAM" id="Phobius"/>
    </source>
</evidence>